<comment type="caution">
    <text evidence="1">The sequence shown here is derived from an EMBL/GenBank/DDBJ whole genome shotgun (WGS) entry which is preliminary data.</text>
</comment>
<name>A0ABX5LUU9_9GAMM</name>
<gene>
    <name evidence="1" type="ORF">WH50_21030</name>
</gene>
<evidence type="ECO:0000313" key="1">
    <source>
        <dbReference type="EMBL" id="PXF29375.1"/>
    </source>
</evidence>
<reference evidence="1 2" key="1">
    <citation type="submission" date="2015-03" db="EMBL/GenBank/DDBJ databases">
        <authorList>
            <person name="Krishnan R."/>
            <person name="Midha S."/>
            <person name="Patil P.B."/>
            <person name="Rameshkumar N."/>
        </authorList>
    </citation>
    <scope>NUCLEOTIDE SEQUENCE [LARGE SCALE GENOMIC DNA]</scope>
    <source>
        <strain evidence="1 2">L1E11</strain>
    </source>
</reference>
<protein>
    <recommendedName>
        <fullName evidence="3">Lipoprotein</fullName>
    </recommendedName>
</protein>
<organism evidence="1 2">
    <name type="scientific">Pokkaliibacter plantistimulans</name>
    <dbReference type="NCBI Taxonomy" id="1635171"/>
    <lineage>
        <taxon>Bacteria</taxon>
        <taxon>Pseudomonadati</taxon>
        <taxon>Pseudomonadota</taxon>
        <taxon>Gammaproteobacteria</taxon>
        <taxon>Oceanospirillales</taxon>
        <taxon>Balneatrichaceae</taxon>
        <taxon>Pokkaliibacter</taxon>
    </lineage>
</organism>
<dbReference type="EMBL" id="LAPT01000113">
    <property type="protein sequence ID" value="PXF29375.1"/>
    <property type="molecule type" value="Genomic_DNA"/>
</dbReference>
<sequence>MLLLTLLGGCSSLPWHDHDSTLVMRKVEEDGTFRLQQIDVQPPLLIAERKVPKGDYLSLQQQGNSWLAQAGNWQRRLPAGQYAWYRLPAEPSTTHPDAQGPSRQDMTDLGVNILRALLN</sequence>
<evidence type="ECO:0008006" key="3">
    <source>
        <dbReference type="Google" id="ProtNLM"/>
    </source>
</evidence>
<proteinExistence type="predicted"/>
<evidence type="ECO:0000313" key="2">
    <source>
        <dbReference type="Proteomes" id="UP000248090"/>
    </source>
</evidence>
<accession>A0ABX5LUU9</accession>
<keyword evidence="2" id="KW-1185">Reference proteome</keyword>
<dbReference type="Proteomes" id="UP000248090">
    <property type="component" value="Unassembled WGS sequence"/>
</dbReference>